<keyword evidence="9" id="KW-0732">Signal</keyword>
<dbReference type="FunCoup" id="A0A6P3V9G1">
    <property type="interactions" value="51"/>
</dbReference>
<evidence type="ECO:0000259" key="10">
    <source>
        <dbReference type="SMART" id="SM00092"/>
    </source>
</evidence>
<feature type="domain" description="Ribonuclease A-domain" evidence="10">
    <location>
        <begin position="32"/>
        <end position="156"/>
    </location>
</feature>
<feature type="chain" id="PRO_5028264419" description="pancreatic ribonuclease" evidence="9">
    <location>
        <begin position="29"/>
        <end position="156"/>
    </location>
</feature>
<comment type="catalytic activity">
    <reaction evidence="7">
        <text>an [RNA] containing uridine + H2O = an [RNA]-3'-uridine-3'-phosphate + a 5'-hydroxy-ribonucleotide-3'-[RNA].</text>
        <dbReference type="EC" id="4.6.1.18"/>
    </reaction>
</comment>
<evidence type="ECO:0000313" key="11">
    <source>
        <dbReference type="Proteomes" id="UP000515203"/>
    </source>
</evidence>
<protein>
    <recommendedName>
        <fullName evidence="2">pancreatic ribonuclease</fullName>
        <ecNumber evidence="2">4.6.1.18</ecNumber>
    </recommendedName>
</protein>
<dbReference type="InterPro" id="IPR023412">
    <property type="entry name" value="RNaseA_domain"/>
</dbReference>
<dbReference type="FunFam" id="3.10.130.10:FF:000001">
    <property type="entry name" value="Ribonuclease pancreatic"/>
    <property type="match status" value="1"/>
</dbReference>
<evidence type="ECO:0000256" key="5">
    <source>
        <dbReference type="ARBA" id="ARBA00022801"/>
    </source>
</evidence>
<dbReference type="PANTHER" id="PTHR11437">
    <property type="entry name" value="RIBONUCLEASE"/>
    <property type="match status" value="1"/>
</dbReference>
<dbReference type="SMART" id="SM00092">
    <property type="entry name" value="RNAse_Pc"/>
    <property type="match status" value="1"/>
</dbReference>
<dbReference type="GO" id="GO:0003676">
    <property type="term" value="F:nucleic acid binding"/>
    <property type="evidence" value="ECO:0007669"/>
    <property type="project" value="InterPro"/>
</dbReference>
<dbReference type="GO" id="GO:0050830">
    <property type="term" value="P:defense response to Gram-positive bacterium"/>
    <property type="evidence" value="ECO:0007669"/>
    <property type="project" value="TreeGrafter"/>
</dbReference>
<dbReference type="InterPro" id="IPR036816">
    <property type="entry name" value="RNaseA-like_dom_sf"/>
</dbReference>
<dbReference type="CDD" id="cd06265">
    <property type="entry name" value="RNase_A_canonical"/>
    <property type="match status" value="1"/>
</dbReference>
<dbReference type="PRINTS" id="PR00794">
    <property type="entry name" value="RIBONUCLEASE"/>
</dbReference>
<dbReference type="InterPro" id="IPR001427">
    <property type="entry name" value="RNaseA"/>
</dbReference>
<dbReference type="PANTHER" id="PTHR11437:SF31">
    <property type="entry name" value="RIBONUCLEASE 7"/>
    <property type="match status" value="1"/>
</dbReference>
<evidence type="ECO:0000256" key="7">
    <source>
        <dbReference type="ARBA" id="ARBA00034016"/>
    </source>
</evidence>
<dbReference type="Pfam" id="PF00074">
    <property type="entry name" value="RnaseA"/>
    <property type="match status" value="1"/>
</dbReference>
<dbReference type="GO" id="GO:0016787">
    <property type="term" value="F:hydrolase activity"/>
    <property type="evidence" value="ECO:0007669"/>
    <property type="project" value="UniProtKB-KW"/>
</dbReference>
<comment type="catalytic activity">
    <reaction evidence="8">
        <text>an [RNA] containing cytidine + H2O = an [RNA]-3'-cytidine-3'-phosphate + a 5'-hydroxy-ribonucleotide-3'-[RNA].</text>
        <dbReference type="EC" id="4.6.1.18"/>
    </reaction>
</comment>
<evidence type="ECO:0000256" key="6">
    <source>
        <dbReference type="ARBA" id="ARBA00023239"/>
    </source>
</evidence>
<dbReference type="InParanoid" id="A0A6P3V9G1"/>
<dbReference type="GO" id="GO:0004522">
    <property type="term" value="F:ribonuclease A activity"/>
    <property type="evidence" value="ECO:0007669"/>
    <property type="project" value="UniProtKB-EC"/>
</dbReference>
<organism evidence="11 12">
    <name type="scientific">Octodon degus</name>
    <name type="common">Degu</name>
    <name type="synonym">Sciurus degus</name>
    <dbReference type="NCBI Taxonomy" id="10160"/>
    <lineage>
        <taxon>Eukaryota</taxon>
        <taxon>Metazoa</taxon>
        <taxon>Chordata</taxon>
        <taxon>Craniata</taxon>
        <taxon>Vertebrata</taxon>
        <taxon>Euteleostomi</taxon>
        <taxon>Mammalia</taxon>
        <taxon>Eutheria</taxon>
        <taxon>Euarchontoglires</taxon>
        <taxon>Glires</taxon>
        <taxon>Rodentia</taxon>
        <taxon>Hystricomorpha</taxon>
        <taxon>Octodontidae</taxon>
        <taxon>Octodon</taxon>
    </lineage>
</organism>
<keyword evidence="11" id="KW-1185">Reference proteome</keyword>
<evidence type="ECO:0000256" key="1">
    <source>
        <dbReference type="ARBA" id="ARBA00005600"/>
    </source>
</evidence>
<dbReference type="GeneID" id="101574919"/>
<dbReference type="EC" id="4.6.1.18" evidence="2"/>
<evidence type="ECO:0000256" key="4">
    <source>
        <dbReference type="ARBA" id="ARBA00022759"/>
    </source>
</evidence>
<keyword evidence="5" id="KW-0378">Hydrolase</keyword>
<evidence type="ECO:0000313" key="12">
    <source>
        <dbReference type="RefSeq" id="XP_012368638.1"/>
    </source>
</evidence>
<dbReference type="GO" id="GO:0005615">
    <property type="term" value="C:extracellular space"/>
    <property type="evidence" value="ECO:0007669"/>
    <property type="project" value="TreeGrafter"/>
</dbReference>
<reference evidence="12" key="1">
    <citation type="submission" date="2025-08" db="UniProtKB">
        <authorList>
            <consortium name="RefSeq"/>
        </authorList>
    </citation>
    <scope>IDENTIFICATION</scope>
</reference>
<evidence type="ECO:0000256" key="2">
    <source>
        <dbReference type="ARBA" id="ARBA00012569"/>
    </source>
</evidence>
<evidence type="ECO:0000256" key="9">
    <source>
        <dbReference type="SAM" id="SignalP"/>
    </source>
</evidence>
<evidence type="ECO:0000256" key="8">
    <source>
        <dbReference type="ARBA" id="ARBA00034055"/>
    </source>
</evidence>
<accession>A0A6P3V9G1</accession>
<dbReference type="RefSeq" id="XP_012368638.1">
    <property type="nucleotide sequence ID" value="XM_012513184.1"/>
</dbReference>
<dbReference type="OrthoDB" id="9450033at2759"/>
<dbReference type="AlphaFoldDB" id="A0A6P3V9G1"/>
<gene>
    <name evidence="12" type="primary">LOC101574919</name>
</gene>
<feature type="signal peptide" evidence="9">
    <location>
        <begin position="1"/>
        <end position="28"/>
    </location>
</feature>
<sequence length="156" mass="17509">MIRAEPSYFSLLLLLLLGLWVAEIPVHAKPKNMTPAQWFATQHVQPKLQACNAAMGHVNKHTERCKPLNTLLHTTFSSVAATCQTPSQMCKNGHKNCHQSPKPVSLSTCKHISGKYPNCNYREKRLSTDYIVACDPPQKKDSGKFHLVPVHLDRVI</sequence>
<keyword evidence="6" id="KW-0456">Lyase</keyword>
<comment type="similarity">
    <text evidence="1">Belongs to the pancreatic ribonuclease family.</text>
</comment>
<keyword evidence="3" id="KW-0540">Nuclease</keyword>
<dbReference type="GO" id="GO:0050829">
    <property type="term" value="P:defense response to Gram-negative bacterium"/>
    <property type="evidence" value="ECO:0007669"/>
    <property type="project" value="TreeGrafter"/>
</dbReference>
<keyword evidence="4" id="KW-0255">Endonuclease</keyword>
<dbReference type="GO" id="GO:0050832">
    <property type="term" value="P:defense response to fungus"/>
    <property type="evidence" value="ECO:0007669"/>
    <property type="project" value="TreeGrafter"/>
</dbReference>
<dbReference type="Gene3D" id="3.10.130.10">
    <property type="entry name" value="Ribonuclease A-like domain"/>
    <property type="match status" value="1"/>
</dbReference>
<name>A0A6P3V9G1_OCTDE</name>
<dbReference type="SUPFAM" id="SSF54076">
    <property type="entry name" value="RNase A-like"/>
    <property type="match status" value="1"/>
</dbReference>
<proteinExistence type="inferred from homology"/>
<dbReference type="GO" id="GO:0045087">
    <property type="term" value="P:innate immune response"/>
    <property type="evidence" value="ECO:0007669"/>
    <property type="project" value="TreeGrafter"/>
</dbReference>
<evidence type="ECO:0000256" key="3">
    <source>
        <dbReference type="ARBA" id="ARBA00022722"/>
    </source>
</evidence>
<dbReference type="Proteomes" id="UP000515203">
    <property type="component" value="Unplaced"/>
</dbReference>